<dbReference type="NCBIfam" id="NF000582">
    <property type="entry name" value="PRK00006.1"/>
    <property type="match status" value="1"/>
</dbReference>
<gene>
    <name evidence="8" type="primary">fabZ</name>
    <name evidence="9" type="ORF">SAMN06265182_0481</name>
</gene>
<name>A0A285N2X7_9AQUI</name>
<dbReference type="InterPro" id="IPR013114">
    <property type="entry name" value="FabA_FabZ"/>
</dbReference>
<evidence type="ECO:0000256" key="3">
    <source>
        <dbReference type="ARBA" id="ARBA00022516"/>
    </source>
</evidence>
<evidence type="ECO:0000313" key="10">
    <source>
        <dbReference type="Proteomes" id="UP000219036"/>
    </source>
</evidence>
<evidence type="ECO:0000256" key="5">
    <source>
        <dbReference type="ARBA" id="ARBA00023098"/>
    </source>
</evidence>
<dbReference type="GO" id="GO:0006633">
    <property type="term" value="P:fatty acid biosynthetic process"/>
    <property type="evidence" value="ECO:0007669"/>
    <property type="project" value="UniProtKB-UniRule"/>
</dbReference>
<evidence type="ECO:0000256" key="8">
    <source>
        <dbReference type="HAMAP-Rule" id="MF_00406"/>
    </source>
</evidence>
<dbReference type="GO" id="GO:0019171">
    <property type="term" value="F:(3R)-hydroxyacyl-[acyl-carrier-protein] dehydratase activity"/>
    <property type="evidence" value="ECO:0007669"/>
    <property type="project" value="UniProtKB-EC"/>
</dbReference>
<comment type="catalytic activity">
    <reaction evidence="8">
        <text>a (3R)-hydroxyacyl-[ACP] = a (2E)-enoyl-[ACP] + H2O</text>
        <dbReference type="Rhea" id="RHEA:13097"/>
        <dbReference type="Rhea" id="RHEA-COMP:9925"/>
        <dbReference type="Rhea" id="RHEA-COMP:9945"/>
        <dbReference type="ChEBI" id="CHEBI:15377"/>
        <dbReference type="ChEBI" id="CHEBI:78784"/>
        <dbReference type="ChEBI" id="CHEBI:78827"/>
        <dbReference type="EC" id="4.2.1.59"/>
    </reaction>
</comment>
<dbReference type="PANTHER" id="PTHR30272:SF1">
    <property type="entry name" value="3-HYDROXYACYL-[ACYL-CARRIER-PROTEIN] DEHYDRATASE"/>
    <property type="match status" value="1"/>
</dbReference>
<keyword evidence="5 8" id="KW-0443">Lipid metabolism</keyword>
<keyword evidence="6 8" id="KW-0456">Lyase</keyword>
<comment type="function">
    <text evidence="7 8">Involved in unsaturated fatty acids biosynthesis. Catalyzes the dehydration of short chain beta-hydroxyacyl-ACPs and long chain saturated and unsaturated beta-hydroxyacyl-ACPs.</text>
</comment>
<dbReference type="Gene3D" id="3.10.129.10">
    <property type="entry name" value="Hotdog Thioesterase"/>
    <property type="match status" value="1"/>
</dbReference>
<dbReference type="EMBL" id="OBEI01000001">
    <property type="protein sequence ID" value="SNZ03824.1"/>
    <property type="molecule type" value="Genomic_DNA"/>
</dbReference>
<evidence type="ECO:0000256" key="7">
    <source>
        <dbReference type="ARBA" id="ARBA00025049"/>
    </source>
</evidence>
<keyword evidence="10" id="KW-1185">Reference proteome</keyword>
<keyword evidence="3 8" id="KW-0444">Lipid biosynthesis</keyword>
<dbReference type="GO" id="GO:0016020">
    <property type="term" value="C:membrane"/>
    <property type="evidence" value="ECO:0007669"/>
    <property type="project" value="GOC"/>
</dbReference>
<feature type="active site" evidence="8">
    <location>
        <position position="51"/>
    </location>
</feature>
<dbReference type="NCBIfam" id="TIGR01750">
    <property type="entry name" value="fabZ"/>
    <property type="match status" value="1"/>
</dbReference>
<dbReference type="FunFam" id="3.10.129.10:FF:000001">
    <property type="entry name" value="3-hydroxyacyl-[acyl-carrier-protein] dehydratase FabZ"/>
    <property type="match status" value="1"/>
</dbReference>
<dbReference type="AlphaFoldDB" id="A0A285N2X7"/>
<comment type="subcellular location">
    <subcellularLocation>
        <location evidence="1 8">Cytoplasm</location>
    </subcellularLocation>
</comment>
<evidence type="ECO:0000256" key="6">
    <source>
        <dbReference type="ARBA" id="ARBA00023239"/>
    </source>
</evidence>
<dbReference type="Proteomes" id="UP000219036">
    <property type="component" value="Unassembled WGS sequence"/>
</dbReference>
<proteinExistence type="inferred from homology"/>
<dbReference type="SUPFAM" id="SSF54637">
    <property type="entry name" value="Thioesterase/thiol ester dehydrase-isomerase"/>
    <property type="match status" value="1"/>
</dbReference>
<dbReference type="Pfam" id="PF07977">
    <property type="entry name" value="FabA"/>
    <property type="match status" value="1"/>
</dbReference>
<evidence type="ECO:0000256" key="4">
    <source>
        <dbReference type="ARBA" id="ARBA00022556"/>
    </source>
</evidence>
<dbReference type="InterPro" id="IPR010084">
    <property type="entry name" value="FabZ"/>
</dbReference>
<dbReference type="RefSeq" id="WP_096999659.1">
    <property type="nucleotide sequence ID" value="NZ_OBEI01000001.1"/>
</dbReference>
<evidence type="ECO:0000256" key="1">
    <source>
        <dbReference type="ARBA" id="ARBA00004496"/>
    </source>
</evidence>
<dbReference type="InterPro" id="IPR029069">
    <property type="entry name" value="HotDog_dom_sf"/>
</dbReference>
<protein>
    <recommendedName>
        <fullName evidence="8">3-hydroxyacyl-[acyl-carrier-protein] dehydratase FabZ</fullName>
        <ecNumber evidence="8">4.2.1.59</ecNumber>
    </recommendedName>
    <alternativeName>
        <fullName evidence="8">(3R)-hydroxymyristoyl-[acyl-carrier-protein] dehydratase</fullName>
        <shortName evidence="8">(3R)-hydroxymyristoyl-ACP dehydrase</shortName>
    </alternativeName>
    <alternativeName>
        <fullName evidence="8">Beta-hydroxyacyl-ACP dehydratase</fullName>
    </alternativeName>
</protein>
<dbReference type="OrthoDB" id="9772788at2"/>
<keyword evidence="2 8" id="KW-0963">Cytoplasm</keyword>
<organism evidence="9 10">
    <name type="scientific">Persephonella hydrogeniphila</name>
    <dbReference type="NCBI Taxonomy" id="198703"/>
    <lineage>
        <taxon>Bacteria</taxon>
        <taxon>Pseudomonadati</taxon>
        <taxon>Aquificota</taxon>
        <taxon>Aquificia</taxon>
        <taxon>Aquificales</taxon>
        <taxon>Hydrogenothermaceae</taxon>
        <taxon>Persephonella</taxon>
    </lineage>
</organism>
<dbReference type="GO" id="GO:0005737">
    <property type="term" value="C:cytoplasm"/>
    <property type="evidence" value="ECO:0007669"/>
    <property type="project" value="UniProtKB-SubCell"/>
</dbReference>
<keyword evidence="4 8" id="KW-0441">Lipid A biosynthesis</keyword>
<sequence length="149" mass="16523">MSFKDVMEIKKILPHRYPFLLIDRILELDIENLRVKALKNVTVNEEFFNGHFPDFPVMPGVLIIEAMAQAGAYLMIEKAKAEGVEGDFTVLFAGIDSAKFRKPVVPGDQIIFEIEGINIKKSMGKIKGVAKVDGNVVCEAVLMAALKKS</sequence>
<evidence type="ECO:0000313" key="9">
    <source>
        <dbReference type="EMBL" id="SNZ03824.1"/>
    </source>
</evidence>
<dbReference type="PANTHER" id="PTHR30272">
    <property type="entry name" value="3-HYDROXYACYL-[ACYL-CARRIER-PROTEIN] DEHYDRATASE"/>
    <property type="match status" value="1"/>
</dbReference>
<evidence type="ECO:0000256" key="2">
    <source>
        <dbReference type="ARBA" id="ARBA00022490"/>
    </source>
</evidence>
<dbReference type="GO" id="GO:0009245">
    <property type="term" value="P:lipid A biosynthetic process"/>
    <property type="evidence" value="ECO:0007669"/>
    <property type="project" value="UniProtKB-UniRule"/>
</dbReference>
<accession>A0A285N2X7</accession>
<reference evidence="10" key="1">
    <citation type="submission" date="2017-09" db="EMBL/GenBank/DDBJ databases">
        <authorList>
            <person name="Varghese N."/>
            <person name="Submissions S."/>
        </authorList>
    </citation>
    <scope>NUCLEOTIDE SEQUENCE [LARGE SCALE GENOMIC DNA]</scope>
    <source>
        <strain evidence="10">DSM 15103</strain>
    </source>
</reference>
<dbReference type="CDD" id="cd01288">
    <property type="entry name" value="FabZ"/>
    <property type="match status" value="1"/>
</dbReference>
<comment type="similarity">
    <text evidence="8">Belongs to the thioester dehydratase family. FabZ subfamily.</text>
</comment>
<dbReference type="HAMAP" id="MF_00406">
    <property type="entry name" value="FabZ"/>
    <property type="match status" value="1"/>
</dbReference>
<dbReference type="EC" id="4.2.1.59" evidence="8"/>